<sequence length="61" mass="7047">MKFIKKTVAFMVLMSSVSLYAVADNTQQCLKYWNEQKEIDLKSSGLKLFIPKMGIVENPKY</sequence>
<feature type="chain" id="PRO_5017179797" evidence="1">
    <location>
        <begin position="22"/>
        <end position="61"/>
    </location>
</feature>
<comment type="caution">
    <text evidence="2">The sequence shown here is derived from an EMBL/GenBank/DDBJ whole genome shotgun (WGS) entry which is preliminary data.</text>
</comment>
<feature type="signal peptide" evidence="1">
    <location>
        <begin position="1"/>
        <end position="21"/>
    </location>
</feature>
<gene>
    <name evidence="2" type="ORF">D7V20_09325</name>
</gene>
<evidence type="ECO:0000313" key="2">
    <source>
        <dbReference type="EMBL" id="RKG37940.1"/>
    </source>
</evidence>
<accession>A0A3A8F4F0</accession>
<dbReference type="AlphaFoldDB" id="A0A3A8F4F0"/>
<keyword evidence="3" id="KW-1185">Reference proteome</keyword>
<keyword evidence="1" id="KW-0732">Signal</keyword>
<evidence type="ECO:0000313" key="3">
    <source>
        <dbReference type="Proteomes" id="UP000280405"/>
    </source>
</evidence>
<dbReference type="EMBL" id="RAXT01000015">
    <property type="protein sequence ID" value="RKG37940.1"/>
    <property type="molecule type" value="Genomic_DNA"/>
</dbReference>
<proteinExistence type="predicted"/>
<protein>
    <submittedName>
        <fullName evidence="2">Uncharacterized protein</fullName>
    </submittedName>
</protein>
<dbReference type="Proteomes" id="UP000280405">
    <property type="component" value="Unassembled WGS sequence"/>
</dbReference>
<evidence type="ECO:0000256" key="1">
    <source>
        <dbReference type="SAM" id="SignalP"/>
    </source>
</evidence>
<organism evidence="2 3">
    <name type="scientific">Acinetobacter rongchengensis</name>
    <dbReference type="NCBI Taxonomy" id="2419601"/>
    <lineage>
        <taxon>Bacteria</taxon>
        <taxon>Pseudomonadati</taxon>
        <taxon>Pseudomonadota</taxon>
        <taxon>Gammaproteobacteria</taxon>
        <taxon>Moraxellales</taxon>
        <taxon>Moraxellaceae</taxon>
        <taxon>Acinetobacter</taxon>
    </lineage>
</organism>
<reference evidence="2 3" key="1">
    <citation type="submission" date="2018-09" db="EMBL/GenBank/DDBJ databases">
        <title>The draft genome of Acinetobacter spp. strains.</title>
        <authorList>
            <person name="Qin J."/>
            <person name="Feng Y."/>
            <person name="Zong Z."/>
        </authorList>
    </citation>
    <scope>NUCLEOTIDE SEQUENCE [LARGE SCALE GENOMIC DNA]</scope>
    <source>
        <strain evidence="2 3">WCHAc060115</strain>
    </source>
</reference>
<name>A0A3A8F4F0_9GAMM</name>